<organism evidence="1 2">
    <name type="scientific">Pycnococcus provasolii</name>
    <dbReference type="NCBI Taxonomy" id="41880"/>
    <lineage>
        <taxon>Eukaryota</taxon>
        <taxon>Viridiplantae</taxon>
        <taxon>Chlorophyta</taxon>
        <taxon>Pseudoscourfieldiophyceae</taxon>
        <taxon>Pseudoscourfieldiales</taxon>
        <taxon>Pycnococcaceae</taxon>
        <taxon>Pycnococcus</taxon>
    </lineage>
</organism>
<evidence type="ECO:0008006" key="3">
    <source>
        <dbReference type="Google" id="ProtNLM"/>
    </source>
</evidence>
<gene>
    <name evidence="1" type="ORF">PPROV_000968300</name>
</gene>
<dbReference type="Proteomes" id="UP000660262">
    <property type="component" value="Unassembled WGS sequence"/>
</dbReference>
<dbReference type="Gene3D" id="2.130.10.10">
    <property type="entry name" value="YVTN repeat-like/Quinoprotein amine dehydrogenase"/>
    <property type="match status" value="1"/>
</dbReference>
<dbReference type="InterPro" id="IPR015943">
    <property type="entry name" value="WD40/YVTN_repeat-like_dom_sf"/>
</dbReference>
<keyword evidence="2" id="KW-1185">Reference proteome</keyword>
<dbReference type="EMBL" id="BNJQ01000032">
    <property type="protein sequence ID" value="GHP10953.1"/>
    <property type="molecule type" value="Genomic_DNA"/>
</dbReference>
<comment type="caution">
    <text evidence="1">The sequence shown here is derived from an EMBL/GenBank/DDBJ whole genome shotgun (WGS) entry which is preliminary data.</text>
</comment>
<dbReference type="AlphaFoldDB" id="A0A830HW10"/>
<evidence type="ECO:0000313" key="2">
    <source>
        <dbReference type="Proteomes" id="UP000660262"/>
    </source>
</evidence>
<name>A0A830HW10_9CHLO</name>
<proteinExistence type="predicted"/>
<dbReference type="SUPFAM" id="SSF50978">
    <property type="entry name" value="WD40 repeat-like"/>
    <property type="match status" value="1"/>
</dbReference>
<dbReference type="InterPro" id="IPR036322">
    <property type="entry name" value="WD40_repeat_dom_sf"/>
</dbReference>
<evidence type="ECO:0000313" key="1">
    <source>
        <dbReference type="EMBL" id="GHP10953.1"/>
    </source>
</evidence>
<protein>
    <recommendedName>
        <fullName evidence="3">F-box domain-containing protein</fullName>
    </recommendedName>
</protein>
<reference evidence="1" key="1">
    <citation type="submission" date="2020-10" db="EMBL/GenBank/DDBJ databases">
        <title>Unveiling of a novel bifunctional photoreceptor, Dualchrome1, isolated from a cosmopolitan green alga.</title>
        <authorList>
            <person name="Suzuki S."/>
            <person name="Kawachi M."/>
        </authorList>
    </citation>
    <scope>NUCLEOTIDE SEQUENCE</scope>
    <source>
        <strain evidence="1">NIES 2893</strain>
    </source>
</reference>
<accession>A0A830HW10</accession>
<sequence length="511" mass="53978">MESALSPDVLSHVRLPLHSLLAVSETSKALWHLINAPNNDCAIWRPIYRQIFNKKTNHDVLTSPRIQSYRLLCASRMQDAAAWRTRANVARVYEAAATQTSSAATTLVCFALTPSHVPPTAAMSAGNAVHIFEPFKVKYEPCILEGCANSTVGGGCVTALTAVPACGEDDDAHTCCFLAGYASGDVGVHTASSRKHVTATAAFKDKHVGGVTRIVALDGGTSCAAVSCSDNGVLKLFGIEKSKSKKNTFICRRTALATVRAHGRGVSAACDASHGTAPALATADRSGKVKLWDVTSGLRCVSSSRMSTSSTTVHSLCTIEDGLLCAAGSGGAWLLDMRCGPRAAVACVVTRRRMSCAVSHGRSLALGGTCGGAIFDTRMLMSGNASRESAICTLDRSDDDDGQGMLDMHLDSRKLVARVDGTVRAYNPDDGSERALSVSRWDDEATGLGGGLASSVCVRGARCTIGMRDGTSLSVNFLNAEESRHDPASSCDEPLEGRFWQSRRNTTVDVR</sequence>